<comment type="caution">
    <text evidence="1">The sequence shown here is derived from an EMBL/GenBank/DDBJ whole genome shotgun (WGS) entry which is preliminary data.</text>
</comment>
<evidence type="ECO:0000313" key="2">
    <source>
        <dbReference type="Proteomes" id="UP001218218"/>
    </source>
</evidence>
<organism evidence="1 2">
    <name type="scientific">Mycena albidolilacea</name>
    <dbReference type="NCBI Taxonomy" id="1033008"/>
    <lineage>
        <taxon>Eukaryota</taxon>
        <taxon>Fungi</taxon>
        <taxon>Dikarya</taxon>
        <taxon>Basidiomycota</taxon>
        <taxon>Agaricomycotina</taxon>
        <taxon>Agaricomycetes</taxon>
        <taxon>Agaricomycetidae</taxon>
        <taxon>Agaricales</taxon>
        <taxon>Marasmiineae</taxon>
        <taxon>Mycenaceae</taxon>
        <taxon>Mycena</taxon>
    </lineage>
</organism>
<name>A0AAD7EPQ0_9AGAR</name>
<protein>
    <submittedName>
        <fullName evidence="1">Uncharacterized protein</fullName>
    </submittedName>
</protein>
<reference evidence="1" key="1">
    <citation type="submission" date="2023-03" db="EMBL/GenBank/DDBJ databases">
        <title>Massive genome expansion in bonnet fungi (Mycena s.s.) driven by repeated elements and novel gene families across ecological guilds.</title>
        <authorList>
            <consortium name="Lawrence Berkeley National Laboratory"/>
            <person name="Harder C.B."/>
            <person name="Miyauchi S."/>
            <person name="Viragh M."/>
            <person name="Kuo A."/>
            <person name="Thoen E."/>
            <person name="Andreopoulos B."/>
            <person name="Lu D."/>
            <person name="Skrede I."/>
            <person name="Drula E."/>
            <person name="Henrissat B."/>
            <person name="Morin E."/>
            <person name="Kohler A."/>
            <person name="Barry K."/>
            <person name="LaButti K."/>
            <person name="Morin E."/>
            <person name="Salamov A."/>
            <person name="Lipzen A."/>
            <person name="Mereny Z."/>
            <person name="Hegedus B."/>
            <person name="Baldrian P."/>
            <person name="Stursova M."/>
            <person name="Weitz H."/>
            <person name="Taylor A."/>
            <person name="Grigoriev I.V."/>
            <person name="Nagy L.G."/>
            <person name="Martin F."/>
            <person name="Kauserud H."/>
        </authorList>
    </citation>
    <scope>NUCLEOTIDE SEQUENCE</scope>
    <source>
        <strain evidence="1">CBHHK002</strain>
    </source>
</reference>
<keyword evidence="2" id="KW-1185">Reference proteome</keyword>
<evidence type="ECO:0000313" key="1">
    <source>
        <dbReference type="EMBL" id="KAJ7342307.1"/>
    </source>
</evidence>
<dbReference type="EMBL" id="JARIHO010000025">
    <property type="protein sequence ID" value="KAJ7342307.1"/>
    <property type="molecule type" value="Genomic_DNA"/>
</dbReference>
<feature type="non-terminal residue" evidence="1">
    <location>
        <position position="1"/>
    </location>
</feature>
<proteinExistence type="predicted"/>
<sequence>HHLAYPSSSLGLLTRQSIWLVVLWLLFGAFRHSTGGLITTSRCHSAPELELQRHRIICLHFNLRALRCAQANASPADASF</sequence>
<gene>
    <name evidence="1" type="ORF">DFH08DRAFT_938307</name>
</gene>
<accession>A0AAD7EPQ0</accession>
<dbReference type="Proteomes" id="UP001218218">
    <property type="component" value="Unassembled WGS sequence"/>
</dbReference>
<dbReference type="AlphaFoldDB" id="A0AAD7EPQ0"/>